<gene>
    <name evidence="1" type="ORF">RO3G_06262</name>
</gene>
<accession>I1BZC7</accession>
<name>I1BZC7_RHIO9</name>
<dbReference type="Proteomes" id="UP000009138">
    <property type="component" value="Unassembled WGS sequence"/>
</dbReference>
<dbReference type="RefSeq" id="XP_067516953.1">
    <property type="nucleotide sequence ID" value="XM_067660852.1"/>
</dbReference>
<proteinExistence type="predicted"/>
<dbReference type="InParanoid" id="I1BZC7"/>
<dbReference type="EMBL" id="CH476735">
    <property type="protein sequence ID" value="EIE81557.1"/>
    <property type="molecule type" value="Genomic_DNA"/>
</dbReference>
<keyword evidence="2" id="KW-1185">Reference proteome</keyword>
<dbReference type="AlphaFoldDB" id="I1BZC7"/>
<organism evidence="1 2">
    <name type="scientific">Rhizopus delemar (strain RA 99-880 / ATCC MYA-4621 / FGSC 9543 / NRRL 43880)</name>
    <name type="common">Mucormycosis agent</name>
    <name type="synonym">Rhizopus arrhizus var. delemar</name>
    <dbReference type="NCBI Taxonomy" id="246409"/>
    <lineage>
        <taxon>Eukaryota</taxon>
        <taxon>Fungi</taxon>
        <taxon>Fungi incertae sedis</taxon>
        <taxon>Mucoromycota</taxon>
        <taxon>Mucoromycotina</taxon>
        <taxon>Mucoromycetes</taxon>
        <taxon>Mucorales</taxon>
        <taxon>Mucorineae</taxon>
        <taxon>Rhizopodaceae</taxon>
        <taxon>Rhizopus</taxon>
    </lineage>
</organism>
<protein>
    <submittedName>
        <fullName evidence="1">Uncharacterized protein</fullName>
    </submittedName>
</protein>
<evidence type="ECO:0000313" key="2">
    <source>
        <dbReference type="Proteomes" id="UP000009138"/>
    </source>
</evidence>
<evidence type="ECO:0000313" key="1">
    <source>
        <dbReference type="EMBL" id="EIE81557.1"/>
    </source>
</evidence>
<dbReference type="GeneID" id="93613233"/>
<sequence>MCQNWKVPYCVLDQPPKKSELCDRRTRPKAEQNYNQRQALTLLCLNQPSQRDIEKGISLVSPLHQSMFKDQEAHLDSF</sequence>
<reference evidence="1 2" key="1">
    <citation type="journal article" date="2009" name="PLoS Genet.">
        <title>Genomic analysis of the basal lineage fungus Rhizopus oryzae reveals a whole-genome duplication.</title>
        <authorList>
            <person name="Ma L.-J."/>
            <person name="Ibrahim A.S."/>
            <person name="Skory C."/>
            <person name="Grabherr M.G."/>
            <person name="Burger G."/>
            <person name="Butler M."/>
            <person name="Elias M."/>
            <person name="Idnurm A."/>
            <person name="Lang B.F."/>
            <person name="Sone T."/>
            <person name="Abe A."/>
            <person name="Calvo S.E."/>
            <person name="Corrochano L.M."/>
            <person name="Engels R."/>
            <person name="Fu J."/>
            <person name="Hansberg W."/>
            <person name="Kim J.-M."/>
            <person name="Kodira C.D."/>
            <person name="Koehrsen M.J."/>
            <person name="Liu B."/>
            <person name="Miranda-Saavedra D."/>
            <person name="O'Leary S."/>
            <person name="Ortiz-Castellanos L."/>
            <person name="Poulter R."/>
            <person name="Rodriguez-Romero J."/>
            <person name="Ruiz-Herrera J."/>
            <person name="Shen Y.-Q."/>
            <person name="Zeng Q."/>
            <person name="Galagan J."/>
            <person name="Birren B.W."/>
            <person name="Cuomo C.A."/>
            <person name="Wickes B.L."/>
        </authorList>
    </citation>
    <scope>NUCLEOTIDE SEQUENCE [LARGE SCALE GENOMIC DNA]</scope>
    <source>
        <strain evidence="2">RA 99-880 / ATCC MYA-4621 / FGSC 9543 / NRRL 43880</strain>
    </source>
</reference>
<dbReference type="VEuPathDB" id="FungiDB:RO3G_06262"/>